<dbReference type="OrthoDB" id="14727at2"/>
<sequence>MTMNVIRTLPLLFLLFPSPWLYSASETSIVPKDDTLDVHISRSCGCCGDLVGGLTDQGMKAVIHSSNALDKIKDSYGVPLDARSCQTSLSQSGYLFEGNIPAAVVKQFLANPPSNAKGLVAPLPSATNLGINGQSMPFSILQLNTDGSVSPYVEVSDLDTEE</sequence>
<dbReference type="RefSeq" id="WP_133559715.1">
    <property type="nucleotide sequence ID" value="NZ_SNZA01000001.1"/>
</dbReference>
<keyword evidence="3" id="KW-1185">Reference proteome</keyword>
<feature type="signal peptide" evidence="1">
    <location>
        <begin position="1"/>
        <end position="23"/>
    </location>
</feature>
<evidence type="ECO:0008006" key="4">
    <source>
        <dbReference type="Google" id="ProtNLM"/>
    </source>
</evidence>
<dbReference type="Proteomes" id="UP000295729">
    <property type="component" value="Unassembled WGS sequence"/>
</dbReference>
<evidence type="ECO:0000256" key="1">
    <source>
        <dbReference type="SAM" id="SignalP"/>
    </source>
</evidence>
<evidence type="ECO:0000313" key="3">
    <source>
        <dbReference type="Proteomes" id="UP000295729"/>
    </source>
</evidence>
<name>A0A4R6XBS2_9GAMM</name>
<dbReference type="EMBL" id="SNZA01000001">
    <property type="protein sequence ID" value="TDR15080.1"/>
    <property type="molecule type" value="Genomic_DNA"/>
</dbReference>
<dbReference type="InterPro" id="IPR007332">
    <property type="entry name" value="DUF411"/>
</dbReference>
<gene>
    <name evidence="2" type="ORF">C8D85_0434</name>
</gene>
<reference evidence="2 3" key="1">
    <citation type="submission" date="2019-03" db="EMBL/GenBank/DDBJ databases">
        <title>Genomic Encyclopedia of Type Strains, Phase IV (KMG-IV): sequencing the most valuable type-strain genomes for metagenomic binning, comparative biology and taxonomic classification.</title>
        <authorList>
            <person name="Goeker M."/>
        </authorList>
    </citation>
    <scope>NUCLEOTIDE SEQUENCE [LARGE SCALE GENOMIC DNA]</scope>
    <source>
        <strain evidence="2 3">DSM 5604</strain>
    </source>
</reference>
<comment type="caution">
    <text evidence="2">The sequence shown here is derived from an EMBL/GenBank/DDBJ whole genome shotgun (WGS) entry which is preliminary data.</text>
</comment>
<feature type="chain" id="PRO_5020454447" description="Metal-binding protein" evidence="1">
    <location>
        <begin position="24"/>
        <end position="162"/>
    </location>
</feature>
<proteinExistence type="predicted"/>
<dbReference type="Pfam" id="PF04214">
    <property type="entry name" value="DUF411"/>
    <property type="match status" value="1"/>
</dbReference>
<accession>A0A4R6XBS2</accession>
<keyword evidence="1" id="KW-0732">Signal</keyword>
<protein>
    <recommendedName>
        <fullName evidence="4">Metal-binding protein</fullName>
    </recommendedName>
</protein>
<evidence type="ECO:0000313" key="2">
    <source>
        <dbReference type="EMBL" id="TDR15080.1"/>
    </source>
</evidence>
<dbReference type="AlphaFoldDB" id="A0A4R6XBS2"/>
<organism evidence="2 3">
    <name type="scientific">Marinomonas communis</name>
    <dbReference type="NCBI Taxonomy" id="28254"/>
    <lineage>
        <taxon>Bacteria</taxon>
        <taxon>Pseudomonadati</taxon>
        <taxon>Pseudomonadota</taxon>
        <taxon>Gammaproteobacteria</taxon>
        <taxon>Oceanospirillales</taxon>
        <taxon>Oceanospirillaceae</taxon>
        <taxon>Marinomonas</taxon>
    </lineage>
</organism>